<evidence type="ECO:0000313" key="7">
    <source>
        <dbReference type="EMBL" id="KAJ1726019.1"/>
    </source>
</evidence>
<keyword evidence="1" id="KW-0645">Protease</keyword>
<dbReference type="PROSITE" id="PS51892">
    <property type="entry name" value="SUBTILASE"/>
    <property type="match status" value="1"/>
</dbReference>
<dbReference type="EMBL" id="JANBOI010001833">
    <property type="protein sequence ID" value="KAJ1726019.1"/>
    <property type="molecule type" value="Genomic_DNA"/>
</dbReference>
<organism evidence="7 8">
    <name type="scientific">Coemansia biformis</name>
    <dbReference type="NCBI Taxonomy" id="1286918"/>
    <lineage>
        <taxon>Eukaryota</taxon>
        <taxon>Fungi</taxon>
        <taxon>Fungi incertae sedis</taxon>
        <taxon>Zoopagomycota</taxon>
        <taxon>Kickxellomycotina</taxon>
        <taxon>Kickxellomycetes</taxon>
        <taxon>Kickxellales</taxon>
        <taxon>Kickxellaceae</taxon>
        <taxon>Coemansia</taxon>
    </lineage>
</organism>
<name>A0A9W7Y7B9_9FUNG</name>
<dbReference type="PROSITE" id="PS00138">
    <property type="entry name" value="SUBTILASE_SER"/>
    <property type="match status" value="1"/>
</dbReference>
<evidence type="ECO:0000259" key="5">
    <source>
        <dbReference type="Pfam" id="PF00082"/>
    </source>
</evidence>
<comment type="caution">
    <text evidence="4">Lacks conserved residue(s) required for the propagation of feature annotation.</text>
</comment>
<keyword evidence="8" id="KW-1185">Reference proteome</keyword>
<dbReference type="Gene3D" id="3.40.50.200">
    <property type="entry name" value="Peptidase S8/S53 domain"/>
    <property type="match status" value="1"/>
</dbReference>
<dbReference type="OrthoDB" id="10256524at2759"/>
<dbReference type="InterPro" id="IPR045051">
    <property type="entry name" value="SBT"/>
</dbReference>
<dbReference type="Pfam" id="PF00082">
    <property type="entry name" value="Peptidase_S8"/>
    <property type="match status" value="1"/>
</dbReference>
<dbReference type="Proteomes" id="UP001143981">
    <property type="component" value="Unassembled WGS sequence"/>
</dbReference>
<dbReference type="Gene3D" id="3.50.30.30">
    <property type="match status" value="1"/>
</dbReference>
<protein>
    <recommendedName>
        <fullName evidence="9">Subtilisin-like protein</fullName>
    </recommendedName>
</protein>
<gene>
    <name evidence="7" type="ORF">LPJ61_005476</name>
</gene>
<dbReference type="GO" id="GO:0006508">
    <property type="term" value="P:proteolysis"/>
    <property type="evidence" value="ECO:0007669"/>
    <property type="project" value="UniProtKB-KW"/>
</dbReference>
<comment type="caution">
    <text evidence="7">The sequence shown here is derived from an EMBL/GenBank/DDBJ whole genome shotgun (WGS) entry which is preliminary data.</text>
</comment>
<dbReference type="PANTHER" id="PTHR10795">
    <property type="entry name" value="PROPROTEIN CONVERTASE SUBTILISIN/KEXIN"/>
    <property type="match status" value="1"/>
</dbReference>
<evidence type="ECO:0000313" key="8">
    <source>
        <dbReference type="Proteomes" id="UP001143981"/>
    </source>
</evidence>
<evidence type="ECO:0000256" key="1">
    <source>
        <dbReference type="ARBA" id="ARBA00022670"/>
    </source>
</evidence>
<evidence type="ECO:0000256" key="2">
    <source>
        <dbReference type="ARBA" id="ARBA00022801"/>
    </source>
</evidence>
<sequence length="540" mass="56935">MHSTRVMHKWIPQGDPHAFVFESAVPVAAVKDATGSPLACNPVLENLTGKIALVPRGNCTFTEKAMFMQKAGAVGVLFANNDSDPIGPGLDNIVTIPCLLISKDDGEFILRGLAQGPVTASAAVLPYDTFKTDTGGQMSPFSSYGPTPDLNFAPLVSAPGGDIWSTFPRALGSYKSLSGTSMATPYVAGAVALLKQARPDLDATQIRQALIASAKPVTDPRTGQRTTPLASGAGLLNIYDAVKTHALISPPFIAINDTIYEAHPDGNVAIAEHTITITNMDTRRAAQLYTAHLLANSVTMFQPNGLLSDAVFNQLPLDTWPPNKDDVPPSTQPQLMCIGCTQSIAPGASVQVSVRIFRPTGLPESERWFYGGFLDFRLQWGGDAAARSHTVPYIGYNGDYRKIGVLAPASSGFPALVDMDGNPISNPAALTVSAKKPASIAYFLNMPTHEVAISLVSAAGKAVGYLPGGCFSRGHRTLPSTALSALATINGTVSTDCAGTNFVNVAPGKYHVQLSVLGLFGNPNTASDYETWDSELFSIA</sequence>
<feature type="domain" description="Peptidase S8/S53" evidence="5">
    <location>
        <begin position="133"/>
        <end position="219"/>
    </location>
</feature>
<dbReference type="InterPro" id="IPR023828">
    <property type="entry name" value="Peptidase_S8_Ser-AS"/>
</dbReference>
<dbReference type="SUPFAM" id="SSF52743">
    <property type="entry name" value="Subtilisin-like"/>
    <property type="match status" value="1"/>
</dbReference>
<dbReference type="InterPro" id="IPR003137">
    <property type="entry name" value="PA_domain"/>
</dbReference>
<evidence type="ECO:0000256" key="4">
    <source>
        <dbReference type="PROSITE-ProRule" id="PRU01240"/>
    </source>
</evidence>
<dbReference type="InterPro" id="IPR046450">
    <property type="entry name" value="PA_dom_sf"/>
</dbReference>
<dbReference type="GO" id="GO:0004252">
    <property type="term" value="F:serine-type endopeptidase activity"/>
    <property type="evidence" value="ECO:0007669"/>
    <property type="project" value="InterPro"/>
</dbReference>
<keyword evidence="3" id="KW-0720">Serine protease</keyword>
<dbReference type="AlphaFoldDB" id="A0A9W7Y7B9"/>
<keyword evidence="2" id="KW-0378">Hydrolase</keyword>
<evidence type="ECO:0008006" key="9">
    <source>
        <dbReference type="Google" id="ProtNLM"/>
    </source>
</evidence>
<feature type="domain" description="PA" evidence="6">
    <location>
        <begin position="36"/>
        <end position="107"/>
    </location>
</feature>
<dbReference type="Pfam" id="PF02225">
    <property type="entry name" value="PA"/>
    <property type="match status" value="1"/>
</dbReference>
<comment type="similarity">
    <text evidence="4">Belongs to the peptidase S8 family.</text>
</comment>
<dbReference type="InterPro" id="IPR036852">
    <property type="entry name" value="Peptidase_S8/S53_dom_sf"/>
</dbReference>
<accession>A0A9W7Y7B9</accession>
<proteinExistence type="inferred from homology"/>
<evidence type="ECO:0000256" key="3">
    <source>
        <dbReference type="ARBA" id="ARBA00022825"/>
    </source>
</evidence>
<dbReference type="InterPro" id="IPR000209">
    <property type="entry name" value="Peptidase_S8/S53_dom"/>
</dbReference>
<reference evidence="7" key="1">
    <citation type="submission" date="2022-07" db="EMBL/GenBank/DDBJ databases">
        <title>Phylogenomic reconstructions and comparative analyses of Kickxellomycotina fungi.</title>
        <authorList>
            <person name="Reynolds N.K."/>
            <person name="Stajich J.E."/>
            <person name="Barry K."/>
            <person name="Grigoriev I.V."/>
            <person name="Crous P."/>
            <person name="Smith M.E."/>
        </authorList>
    </citation>
    <scope>NUCLEOTIDE SEQUENCE</scope>
    <source>
        <strain evidence="7">BCRC 34381</strain>
    </source>
</reference>
<dbReference type="SUPFAM" id="SSF52025">
    <property type="entry name" value="PA domain"/>
    <property type="match status" value="1"/>
</dbReference>
<evidence type="ECO:0000259" key="6">
    <source>
        <dbReference type="Pfam" id="PF02225"/>
    </source>
</evidence>